<organism evidence="2 3">
    <name type="scientific">Chrysochromulina tobinii</name>
    <dbReference type="NCBI Taxonomy" id="1460289"/>
    <lineage>
        <taxon>Eukaryota</taxon>
        <taxon>Haptista</taxon>
        <taxon>Haptophyta</taxon>
        <taxon>Prymnesiophyceae</taxon>
        <taxon>Prymnesiales</taxon>
        <taxon>Chrysochromulinaceae</taxon>
        <taxon>Chrysochromulina</taxon>
    </lineage>
</organism>
<protein>
    <recommendedName>
        <fullName evidence="4">Ubiquitin-like domain-containing protein</fullName>
    </recommendedName>
</protein>
<keyword evidence="3" id="KW-1185">Reference proteome</keyword>
<evidence type="ECO:0000256" key="1">
    <source>
        <dbReference type="SAM" id="MobiDB-lite"/>
    </source>
</evidence>
<feature type="compositionally biased region" description="Acidic residues" evidence="1">
    <location>
        <begin position="257"/>
        <end position="272"/>
    </location>
</feature>
<dbReference type="EMBL" id="JWZX01001721">
    <property type="protein sequence ID" value="KOO32632.1"/>
    <property type="molecule type" value="Genomic_DNA"/>
</dbReference>
<feature type="region of interest" description="Disordered" evidence="1">
    <location>
        <begin position="257"/>
        <end position="286"/>
    </location>
</feature>
<name>A0A0M0K223_9EUKA</name>
<comment type="caution">
    <text evidence="2">The sequence shown here is derived from an EMBL/GenBank/DDBJ whole genome shotgun (WGS) entry which is preliminary data.</text>
</comment>
<evidence type="ECO:0000313" key="3">
    <source>
        <dbReference type="Proteomes" id="UP000037460"/>
    </source>
</evidence>
<evidence type="ECO:0000313" key="2">
    <source>
        <dbReference type="EMBL" id="KOO32632.1"/>
    </source>
</evidence>
<feature type="compositionally biased region" description="Acidic residues" evidence="1">
    <location>
        <begin position="202"/>
        <end position="217"/>
    </location>
</feature>
<dbReference type="InterPro" id="IPR011990">
    <property type="entry name" value="TPR-like_helical_dom_sf"/>
</dbReference>
<proteinExistence type="predicted"/>
<accession>A0A0M0K223</accession>
<dbReference type="AlphaFoldDB" id="A0A0M0K223"/>
<sequence>MPTLMIDTVCGIPAFKVQVGPDETIRSLQIKCAKAAHVNTLTWKNMKLINNKEDVRVRLSRGRVFLKPTDTVAALGLQNGSRLMLHTRSRPLIPNYNGHPLVMTAPLPVYSFGREDYDLWVNVCAPNGQRLFKLKLTSEMNTTKVLSMAVKQAKLRGFGDLEQAAENGEVRLTHKGVEMKPGKSISAYHLQTGHEIDLHAGDDDDSATPEGPMDEDVSLSHDSAPTSREEDLGSGDGIVGVMVDAPSSRARVAADDTLELDEGDDGGEDDISLFDASPSSPERDDCSLSETLEDWKAIEVDTDSGNDAEAAELEGPSEVVAGEAAAPPSTPALRDALKAEGNGHVARGDWRSAIGCYRRALSMTFGEEEEEVDPVVLAALWSNLSLALLRAGG</sequence>
<gene>
    <name evidence="2" type="ORF">Ctob_010538</name>
</gene>
<dbReference type="Proteomes" id="UP000037460">
    <property type="component" value="Unassembled WGS sequence"/>
</dbReference>
<evidence type="ECO:0008006" key="4">
    <source>
        <dbReference type="Google" id="ProtNLM"/>
    </source>
</evidence>
<reference evidence="3" key="1">
    <citation type="journal article" date="2015" name="PLoS Genet.">
        <title>Genome Sequence and Transcriptome Analyses of Chrysochromulina tobin: Metabolic Tools for Enhanced Algal Fitness in the Prominent Order Prymnesiales (Haptophyceae).</title>
        <authorList>
            <person name="Hovde B.T."/>
            <person name="Deodato C.R."/>
            <person name="Hunsperger H.M."/>
            <person name="Ryken S.A."/>
            <person name="Yost W."/>
            <person name="Jha R.K."/>
            <person name="Patterson J."/>
            <person name="Monnat R.J. Jr."/>
            <person name="Barlow S.B."/>
            <person name="Starkenburg S.R."/>
            <person name="Cattolico R.A."/>
        </authorList>
    </citation>
    <scope>NUCLEOTIDE SEQUENCE</scope>
    <source>
        <strain evidence="3">CCMP291</strain>
    </source>
</reference>
<feature type="region of interest" description="Disordered" evidence="1">
    <location>
        <begin position="197"/>
        <end position="241"/>
    </location>
</feature>
<dbReference type="Gene3D" id="1.25.40.10">
    <property type="entry name" value="Tetratricopeptide repeat domain"/>
    <property type="match status" value="1"/>
</dbReference>